<feature type="domain" description="Type VII secretion system protein EssD-like" evidence="3">
    <location>
        <begin position="821"/>
        <end position="933"/>
    </location>
</feature>
<dbReference type="Pfam" id="PF13930">
    <property type="entry name" value="Endonuclea_NS_2"/>
    <property type="match status" value="1"/>
</dbReference>
<dbReference type="EMBL" id="PVLV01000184">
    <property type="protein sequence ID" value="PRH78709.1"/>
    <property type="molecule type" value="Genomic_DNA"/>
</dbReference>
<dbReference type="AlphaFoldDB" id="A0A2S9PWC2"/>
<feature type="compositionally biased region" description="Basic and acidic residues" evidence="2">
    <location>
        <begin position="956"/>
        <end position="967"/>
    </location>
</feature>
<dbReference type="OrthoDB" id="4981820at2"/>
<feature type="domain" description="Teneurin-like YD-shell" evidence="4">
    <location>
        <begin position="471"/>
        <end position="778"/>
    </location>
</feature>
<name>A0A2S9PWC2_9ACTN</name>
<evidence type="ECO:0000313" key="5">
    <source>
        <dbReference type="EMBL" id="PRH78709.1"/>
    </source>
</evidence>
<keyword evidence="1" id="KW-0677">Repeat</keyword>
<proteinExistence type="predicted"/>
<gene>
    <name evidence="5" type="ORF">C6N75_13480</name>
</gene>
<dbReference type="InterPro" id="IPR006530">
    <property type="entry name" value="YD"/>
</dbReference>
<dbReference type="InterPro" id="IPR031325">
    <property type="entry name" value="RHS_repeat"/>
</dbReference>
<sequence>MTSWTDRNSSAFRYVYDAHGRVIQTVGPHGFMSSTFTYEEDPQTGWQATRYTNSTGDTTTYYLNDLLQVIAEADPLGNTKHFEYDSLNQLLTQTDELGNTTHFEYDERGNLTGLVAPDGIRTTASYNRLDLPDRITERGGVSRSYTYDDRGNLREAFDQTGARTSYAYDTHGGLRRVENALGEVTGFTTDAAGLPIRITRPDGATATCARDAFGRITEVVDAVGGVVRQAWSTEGRLLRRELPDGSHEEWSWDGEGNLSSHTDRMGRVTHHSYGHFDVLLSTRTGEASDYQFTHDTELRLTQVANADGQTWSYTYDAAGRLAAERDFDGRTVTYDRDAVGRITRRTNSVGQTMGFDRDALGRVTRITHGEEAVSSFVYGDHGHVWRVENAHCRIELTRDAAGRIVGDTVNGATMSFTYDGLGRRTSRRTPSGAESRLEYGLSGLSSVSAGGHTFGFERDALGRETERTIDGELRLHQRWDSVGRLRDMTLQAGSRPDLVRSFSYQADGVRTAIEDSQSGRRTFVLDAASRVQEVRADGWTEKYLYNAAGDQTDTRVPAQAPGQSAAGVRRFDGTRLVRAGRTQYVYDAQGRLTHRRTKTLSGTVLHWHFRWDAEDRLTLVQTPEDGRWQYLYDALGRRMAKERTDDTGQVVERTTFRWDGVQLAEQHGGDITLVWDYTGGRPLCQREAKLDGAQKEVDRRFFAIITDLIGSPTELVTEEGSVAWRARSTVWGATQWSKGSTAYTPLRHPGQYFDPETGLHYNFNRFYDPEVGRYLSPDPLGIAPSINPYSYVVNPLVLSDPLGLAACTPDPTWGGQVRWVRDEHGRPYEMHAVITRNMLDEGTHANNAIIPPGYQSGKGQARGHMLARQLGGSGDFEDNLFTISQNPTNTPKMSMFEQRVYDAVADHDVVSYSVYLEYVNDDPDSPPKSIQLEAFGTKKDRDGNLQFDEGIILDNPAHDEPRPRRRP</sequence>
<evidence type="ECO:0000313" key="6">
    <source>
        <dbReference type="Proteomes" id="UP000239322"/>
    </source>
</evidence>
<dbReference type="Proteomes" id="UP000239322">
    <property type="component" value="Unassembled WGS sequence"/>
</dbReference>
<reference evidence="5 6" key="1">
    <citation type="submission" date="2018-03" db="EMBL/GenBank/DDBJ databases">
        <title>Novel Streptomyces sp. from soil.</title>
        <authorList>
            <person name="Tan G.Y.A."/>
            <person name="Lee Z.Y."/>
        </authorList>
    </citation>
    <scope>NUCLEOTIDE SEQUENCE [LARGE SCALE GENOMIC DNA]</scope>
    <source>
        <strain evidence="5 6">ST5x</strain>
    </source>
</reference>
<comment type="caution">
    <text evidence="5">The sequence shown here is derived from an EMBL/GenBank/DDBJ whole genome shotgun (WGS) entry which is preliminary data.</text>
</comment>
<keyword evidence="6" id="KW-1185">Reference proteome</keyword>
<dbReference type="InterPro" id="IPR056823">
    <property type="entry name" value="TEN-like_YD-shell"/>
</dbReference>
<evidence type="ECO:0000259" key="4">
    <source>
        <dbReference type="Pfam" id="PF25023"/>
    </source>
</evidence>
<dbReference type="NCBIfam" id="TIGR03696">
    <property type="entry name" value="Rhs_assc_core"/>
    <property type="match status" value="1"/>
</dbReference>
<feature type="region of interest" description="Disordered" evidence="2">
    <location>
        <begin position="923"/>
        <end position="967"/>
    </location>
</feature>
<dbReference type="InterPro" id="IPR044929">
    <property type="entry name" value="DNA/RNA_non-sp_Endonuclease_sf"/>
</dbReference>
<protein>
    <submittedName>
        <fullName evidence="5">Type IV secretion protein Rhs</fullName>
    </submittedName>
</protein>
<dbReference type="InterPro" id="IPR022385">
    <property type="entry name" value="Rhs_assc_core"/>
</dbReference>
<dbReference type="PANTHER" id="PTHR32305">
    <property type="match status" value="1"/>
</dbReference>
<dbReference type="PANTHER" id="PTHR32305:SF15">
    <property type="entry name" value="PROTEIN RHSA-RELATED"/>
    <property type="match status" value="1"/>
</dbReference>
<dbReference type="Gene3D" id="3.40.570.10">
    <property type="entry name" value="Extracellular Endonuclease, subunit A"/>
    <property type="match status" value="1"/>
</dbReference>
<dbReference type="Pfam" id="PF05593">
    <property type="entry name" value="RHS_repeat"/>
    <property type="match status" value="2"/>
</dbReference>
<dbReference type="Pfam" id="PF25023">
    <property type="entry name" value="TEN_YD-shell"/>
    <property type="match status" value="1"/>
</dbReference>
<accession>A0A2S9PWC2</accession>
<dbReference type="InterPro" id="IPR050708">
    <property type="entry name" value="T6SS_VgrG/RHS"/>
</dbReference>
<dbReference type="Gene3D" id="2.180.10.10">
    <property type="entry name" value="RHS repeat-associated core"/>
    <property type="match status" value="2"/>
</dbReference>
<dbReference type="NCBIfam" id="TIGR01643">
    <property type="entry name" value="YD_repeat_2x"/>
    <property type="match status" value="9"/>
</dbReference>
<dbReference type="InterPro" id="IPR044927">
    <property type="entry name" value="Endonuclea_NS_2"/>
</dbReference>
<evidence type="ECO:0000256" key="2">
    <source>
        <dbReference type="SAM" id="MobiDB-lite"/>
    </source>
</evidence>
<evidence type="ECO:0000259" key="3">
    <source>
        <dbReference type="Pfam" id="PF13930"/>
    </source>
</evidence>
<evidence type="ECO:0000256" key="1">
    <source>
        <dbReference type="ARBA" id="ARBA00022737"/>
    </source>
</evidence>
<organism evidence="5 6">
    <name type="scientific">Streptomyces solincola</name>
    <dbReference type="NCBI Taxonomy" id="2100817"/>
    <lineage>
        <taxon>Bacteria</taxon>
        <taxon>Bacillati</taxon>
        <taxon>Actinomycetota</taxon>
        <taxon>Actinomycetes</taxon>
        <taxon>Kitasatosporales</taxon>
        <taxon>Streptomycetaceae</taxon>
        <taxon>Streptomyces</taxon>
    </lineage>
</organism>